<dbReference type="AlphaFoldDB" id="A0AAC9VSY5"/>
<reference evidence="1 2" key="1">
    <citation type="submission" date="2017-08" db="EMBL/GenBank/DDBJ databases">
        <title>Phylogentic analysis of Mycobacterium avium complex whole genomes.</title>
        <authorList>
            <person name="Caverly L.J."/>
            <person name="Spilker T."/>
            <person name="LiPuma J."/>
        </authorList>
    </citation>
    <scope>NUCLEOTIDE SEQUENCE [LARGE SCALE GENOMIC DNA]</scope>
    <source>
        <strain evidence="1 2">FLAC0026</strain>
    </source>
</reference>
<name>A0AAC9VSY5_9MYCO</name>
<evidence type="ECO:0000313" key="1">
    <source>
        <dbReference type="EMBL" id="ASW89864.1"/>
    </source>
</evidence>
<sequence length="51" mass="6121">MTVCLEERTRPSHPACLPDCTIMKQRGRRHRDNLHTQPVCTRRPQRRQQLI</sequence>
<proteinExistence type="predicted"/>
<dbReference type="Proteomes" id="UP000216246">
    <property type="component" value="Chromosome"/>
</dbReference>
<organism evidence="1 2">
    <name type="scientific">Mycobacterium marseillense</name>
    <dbReference type="NCBI Taxonomy" id="701042"/>
    <lineage>
        <taxon>Bacteria</taxon>
        <taxon>Bacillati</taxon>
        <taxon>Actinomycetota</taxon>
        <taxon>Actinomycetes</taxon>
        <taxon>Mycobacteriales</taxon>
        <taxon>Mycobacteriaceae</taxon>
        <taxon>Mycobacterium</taxon>
        <taxon>Mycobacterium avium complex (MAC)</taxon>
    </lineage>
</organism>
<accession>A0AAC9VSY5</accession>
<evidence type="ECO:0000313" key="2">
    <source>
        <dbReference type="Proteomes" id="UP000216246"/>
    </source>
</evidence>
<dbReference type="EMBL" id="CP023147">
    <property type="protein sequence ID" value="ASW89864.1"/>
    <property type="molecule type" value="Genomic_DNA"/>
</dbReference>
<dbReference type="KEGG" id="mmal:CKJ54_08200"/>
<gene>
    <name evidence="1" type="ORF">CKJ54_08200</name>
</gene>
<protein>
    <submittedName>
        <fullName evidence="1">Betaine-aldehyde dehydrogenase</fullName>
    </submittedName>
</protein>